<protein>
    <recommendedName>
        <fullName evidence="3">phosphatidylserine decarboxylase</fullName>
        <ecNumber evidence="3">4.1.1.65</ecNumber>
    </recommendedName>
</protein>
<dbReference type="Pfam" id="PF02666">
    <property type="entry name" value="PS_Dcarbxylase"/>
    <property type="match status" value="1"/>
</dbReference>
<dbReference type="EMBL" id="VANU01000003">
    <property type="protein sequence ID" value="TLP38492.1"/>
    <property type="molecule type" value="Genomic_DNA"/>
</dbReference>
<organism evidence="13 14">
    <name type="scientific">Arcobacter arenosus</name>
    <dbReference type="NCBI Taxonomy" id="2576037"/>
    <lineage>
        <taxon>Bacteria</taxon>
        <taxon>Pseudomonadati</taxon>
        <taxon>Campylobacterota</taxon>
        <taxon>Epsilonproteobacteria</taxon>
        <taxon>Campylobacterales</taxon>
        <taxon>Arcobacteraceae</taxon>
        <taxon>Arcobacter</taxon>
    </lineage>
</organism>
<evidence type="ECO:0000256" key="10">
    <source>
        <dbReference type="ARBA" id="ARBA00023264"/>
    </source>
</evidence>
<dbReference type="OrthoDB" id="9802030at2"/>
<evidence type="ECO:0000256" key="4">
    <source>
        <dbReference type="ARBA" id="ARBA00022516"/>
    </source>
</evidence>
<keyword evidence="5" id="KW-0210">Decarboxylase</keyword>
<dbReference type="UniPathway" id="UPA00558"/>
<dbReference type="EC" id="4.1.1.65" evidence="3"/>
<evidence type="ECO:0000256" key="1">
    <source>
        <dbReference type="ARBA" id="ARBA00001928"/>
    </source>
</evidence>
<keyword evidence="7" id="KW-0865">Zymogen</keyword>
<dbReference type="PANTHER" id="PTHR10067">
    <property type="entry name" value="PHOSPHATIDYLSERINE DECARBOXYLASE"/>
    <property type="match status" value="1"/>
</dbReference>
<evidence type="ECO:0000256" key="9">
    <source>
        <dbReference type="ARBA" id="ARBA00023239"/>
    </source>
</evidence>
<keyword evidence="6" id="KW-0443">Lipid metabolism</keyword>
<dbReference type="RefSeq" id="WP_138152487.1">
    <property type="nucleotide sequence ID" value="NZ_CBDDKQ010000002.1"/>
</dbReference>
<reference evidence="13 14" key="1">
    <citation type="submission" date="2019-05" db="EMBL/GenBank/DDBJ databases">
        <title>Arcobacter sp. nov., isolated from sea sediment.</title>
        <authorList>
            <person name="Kim W."/>
        </authorList>
    </citation>
    <scope>NUCLEOTIDE SEQUENCE [LARGE SCALE GENOMIC DNA]</scope>
    <source>
        <strain evidence="13 14">CAU 1517</strain>
    </source>
</reference>
<comment type="caution">
    <text evidence="13">The sequence shown here is derived from an EMBL/GenBank/DDBJ whole genome shotgun (WGS) entry which is preliminary data.</text>
</comment>
<dbReference type="GO" id="GO:0004609">
    <property type="term" value="F:phosphatidylserine decarboxylase activity"/>
    <property type="evidence" value="ECO:0007669"/>
    <property type="project" value="UniProtKB-EC"/>
</dbReference>
<comment type="pathway">
    <text evidence="12">Phospholipid metabolism; phosphatidylethanolamine biosynthesis.</text>
</comment>
<dbReference type="InterPro" id="IPR003817">
    <property type="entry name" value="PS_Dcarbxylase"/>
</dbReference>
<evidence type="ECO:0000313" key="14">
    <source>
        <dbReference type="Proteomes" id="UP000308901"/>
    </source>
</evidence>
<dbReference type="NCBIfam" id="NF003038">
    <property type="entry name" value="PRK03934.1"/>
    <property type="match status" value="1"/>
</dbReference>
<dbReference type="PANTHER" id="PTHR10067:SF6">
    <property type="entry name" value="PHOSPHATIDYLSERINE DECARBOXYLASE PROENZYME, MITOCHONDRIAL"/>
    <property type="match status" value="1"/>
</dbReference>
<keyword evidence="4" id="KW-0444">Lipid biosynthesis</keyword>
<dbReference type="AlphaFoldDB" id="A0A5R8Y1Q8"/>
<evidence type="ECO:0000313" key="13">
    <source>
        <dbReference type="EMBL" id="TLP38492.1"/>
    </source>
</evidence>
<comment type="pathway">
    <text evidence="2">Lipid metabolism.</text>
</comment>
<evidence type="ECO:0000256" key="11">
    <source>
        <dbReference type="ARBA" id="ARBA00023317"/>
    </source>
</evidence>
<accession>A0A5R8Y1Q8</accession>
<proteinExistence type="predicted"/>
<evidence type="ECO:0000256" key="6">
    <source>
        <dbReference type="ARBA" id="ARBA00023098"/>
    </source>
</evidence>
<keyword evidence="10" id="KW-1208">Phospholipid metabolism</keyword>
<evidence type="ECO:0000256" key="3">
    <source>
        <dbReference type="ARBA" id="ARBA00012243"/>
    </source>
</evidence>
<dbReference type="GO" id="GO:0006646">
    <property type="term" value="P:phosphatidylethanolamine biosynthetic process"/>
    <property type="evidence" value="ECO:0007669"/>
    <property type="project" value="UniProtKB-UniPathway"/>
</dbReference>
<dbReference type="NCBIfam" id="TIGR00163">
    <property type="entry name" value="PS_decarb"/>
    <property type="match status" value="1"/>
</dbReference>
<evidence type="ECO:0000256" key="8">
    <source>
        <dbReference type="ARBA" id="ARBA00023209"/>
    </source>
</evidence>
<evidence type="ECO:0000256" key="12">
    <source>
        <dbReference type="ARBA" id="ARBA00024326"/>
    </source>
</evidence>
<evidence type="ECO:0000256" key="7">
    <source>
        <dbReference type="ARBA" id="ARBA00023145"/>
    </source>
</evidence>
<keyword evidence="8" id="KW-0594">Phospholipid biosynthesis</keyword>
<name>A0A5R8Y1Q8_9BACT</name>
<comment type="cofactor">
    <cofactor evidence="1">
        <name>pyruvate</name>
        <dbReference type="ChEBI" id="CHEBI:15361"/>
    </cofactor>
</comment>
<dbReference type="Proteomes" id="UP000308901">
    <property type="component" value="Unassembled WGS sequence"/>
</dbReference>
<keyword evidence="11" id="KW-0670">Pyruvate</keyword>
<gene>
    <name evidence="13" type="ORF">FDK22_08475</name>
</gene>
<evidence type="ECO:0000256" key="2">
    <source>
        <dbReference type="ARBA" id="ARBA00005189"/>
    </source>
</evidence>
<sequence length="268" mass="31408">MHITNIISQYFGKFAKTKFPSFIQKIINNGYVKFLGLNMSEFRNPKFYKSLNDLFTRELAIAREINKDENVFISPTDSFITQCGTLEKDLLLQIKGMEYSVEDMLTYHCAENFKKLNNGSYMNFYLSPKDYHRYHAPIDFEIKRLIHIPGKLYPVNLKYLNKQIDLFVENERVILECINDNKLFYMVFVGALNVGQMVFTFEPKVETNTDIRDIQIYEYEEKSVKKGDCLGYFKMGSTVVMVWEENSVEINNLLNQSVKFGEKIASKK</sequence>
<keyword evidence="9 13" id="KW-0456">Lyase</keyword>
<dbReference type="InterPro" id="IPR033177">
    <property type="entry name" value="PSD-B"/>
</dbReference>
<keyword evidence="14" id="KW-1185">Reference proteome</keyword>
<evidence type="ECO:0000256" key="5">
    <source>
        <dbReference type="ARBA" id="ARBA00022793"/>
    </source>
</evidence>